<reference evidence="1" key="1">
    <citation type="submission" date="2016-10" db="EMBL/GenBank/DDBJ databases">
        <title>Sequence of Gallionella enrichment culture.</title>
        <authorList>
            <person name="Poehlein A."/>
            <person name="Muehling M."/>
            <person name="Daniel R."/>
        </authorList>
    </citation>
    <scope>NUCLEOTIDE SEQUENCE</scope>
</reference>
<evidence type="ECO:0000313" key="1">
    <source>
        <dbReference type="EMBL" id="OIQ71114.1"/>
    </source>
</evidence>
<comment type="caution">
    <text evidence="1">The sequence shown here is derived from an EMBL/GenBank/DDBJ whole genome shotgun (WGS) entry which is preliminary data.</text>
</comment>
<protein>
    <submittedName>
        <fullName evidence="1">Uncharacterized protein</fullName>
    </submittedName>
</protein>
<dbReference type="EMBL" id="MLJW01003875">
    <property type="protein sequence ID" value="OIQ71114.1"/>
    <property type="molecule type" value="Genomic_DNA"/>
</dbReference>
<dbReference type="SUPFAM" id="SSF53822">
    <property type="entry name" value="Periplasmic binding protein-like I"/>
    <property type="match status" value="1"/>
</dbReference>
<gene>
    <name evidence="1" type="ORF">GALL_472730</name>
</gene>
<dbReference type="Gene3D" id="3.40.50.2300">
    <property type="match status" value="1"/>
</dbReference>
<sequence length="119" mass="13371">MGIDDIDARETTSQRVMAKSHAWQSWDNVFALKNAIEKSGWKSKDDDKLVIEALEGMTLPNSLGHPQGAKILRREDHSGMVDCYSSRVEGGKLEVKKKVTKEDLIKALPPRFDFSKEAI</sequence>
<dbReference type="InterPro" id="IPR028082">
    <property type="entry name" value="Peripla_BP_I"/>
</dbReference>
<accession>A0A1J5PIU5</accession>
<organism evidence="1">
    <name type="scientific">mine drainage metagenome</name>
    <dbReference type="NCBI Taxonomy" id="410659"/>
    <lineage>
        <taxon>unclassified sequences</taxon>
        <taxon>metagenomes</taxon>
        <taxon>ecological metagenomes</taxon>
    </lineage>
</organism>
<proteinExistence type="predicted"/>
<name>A0A1J5PIU5_9ZZZZ</name>
<dbReference type="AlphaFoldDB" id="A0A1J5PIU5"/>